<dbReference type="InterPro" id="IPR012910">
    <property type="entry name" value="Plug_dom"/>
</dbReference>
<evidence type="ECO:0000313" key="4">
    <source>
        <dbReference type="EMBL" id="MBC5616270.1"/>
    </source>
</evidence>
<keyword evidence="1" id="KW-0812">Transmembrane</keyword>
<keyword evidence="4" id="KW-0675">Receptor</keyword>
<dbReference type="InterPro" id="IPR008969">
    <property type="entry name" value="CarboxyPept-like_regulatory"/>
</dbReference>
<gene>
    <name evidence="4" type="ORF">H8S08_04450</name>
</gene>
<dbReference type="NCBIfam" id="TIGR04057">
    <property type="entry name" value="SusC_RagA_signa"/>
    <property type="match status" value="1"/>
</dbReference>
<evidence type="ECO:0000256" key="1">
    <source>
        <dbReference type="PROSITE-ProRule" id="PRU01360"/>
    </source>
</evidence>
<dbReference type="Gene3D" id="2.170.130.10">
    <property type="entry name" value="TonB-dependent receptor, plug domain"/>
    <property type="match status" value="1"/>
</dbReference>
<dbReference type="Pfam" id="PF13715">
    <property type="entry name" value="CarbopepD_reg_2"/>
    <property type="match status" value="1"/>
</dbReference>
<keyword evidence="1" id="KW-0998">Cell outer membrane</keyword>
<dbReference type="EMBL" id="JACOOK010000002">
    <property type="protein sequence ID" value="MBC5616270.1"/>
    <property type="molecule type" value="Genomic_DNA"/>
</dbReference>
<reference evidence="4 5" key="1">
    <citation type="submission" date="2020-08" db="EMBL/GenBank/DDBJ databases">
        <title>Genome public.</title>
        <authorList>
            <person name="Liu C."/>
            <person name="Sun Q."/>
        </authorList>
    </citation>
    <scope>NUCLEOTIDE SEQUENCE [LARGE SCALE GENOMIC DNA]</scope>
    <source>
        <strain evidence="4 5">New-7</strain>
    </source>
</reference>
<dbReference type="NCBIfam" id="TIGR04056">
    <property type="entry name" value="OMP_RagA_SusC"/>
    <property type="match status" value="1"/>
</dbReference>
<sequence length="1080" mass="120557">MKATGRNLVSAKVLSLVVLLSAVPYAAFSGNGSLSEVSESMQAGTQTVSGTVQDQDGTPLIGVTVTSSPSNGVVTDVNGKFTIKVPSGAELTFSYLGYKTVKVKVGARTTINVKMESDSQQLEEQVVVGYGTQKKVSVVASISSVNSKELRQSSSPNLANALAGRLAGLTSLQSGGSQPGFDDADLYLRGASTTNGTRPLILIDGVPRDNIRTLDANEVATVSVLKDAAATAVYGVRGANGVILITTKRGEVGQTKLDISFDQSFQAFTREPERVDSWEFMTLRNEANRNDGMNEEYSGKMISRSLNPLMGLDPNDPDYALKAARRHYMYPNHDWYREIFKKWSPQSRVNINISGGTEKLQYFVNASYLHQGGNLHTEPKSKLGYDPQARMTRYSFRSNLDYNITKNFKAFLNLGSYIEKVGMPGTTTYGGDNKWMIRDLIHCTVGMKPMTVGPTTPDASLGYDVIPDKVIRPVETDRSPFESVNRKGYRDETRTNLNASIGGEWNMTFITKGLSLKGMASFDAVANTILGGDITEMSFATSVDEDNDQIYFAADRELNGTLSLSKSGYTNYTVNLQGSLNYSRTFGKHDVGAMILVQRDFWETNGAPLNMPYNMMGMAARVTYGFDNRYLLDANMGYNGSEQFSPKNRFGFFPSFAVGWVVSNENFLKGNKVITNLKLRASYGKVGSDKIGDNRFLYLSNHTYSSSGGVAVGGYGTIYENRPGNYNLQWEVSKKQNYGIDLQLWSDWSITFDYFIEQRSKILKTQGMAPQFAGVPQWPYLNLGVVDNSGYELEINYNKSFNKDLFLSVKGNFSYNHNKVKFWDEVPYADGYYYKYRTTGQSLDQTFGYKIDWSNGNGYFNTQEELDKYTEGYVDENGVEHKGITYNLSTAPQLGDFKYIDQNGDGIIDEKDRVPIGYTKVPRVSYGLNVSLNYKWFDFTVFLQGVGKYSSYYSGQGVYENIYQGTFFKYHKTAWTAERYAAGQKITYPRLSTGETCSKIQNDFFVMDRAFIRLKAIELGYTLPSNALRAIGINKLRVYFRGDNLVTWDRLRTSTTDPEQTDQIGYPIVKTFNFGFNVTF</sequence>
<comment type="similarity">
    <text evidence="1">Belongs to the TonB-dependent receptor family.</text>
</comment>
<dbReference type="InterPro" id="IPR037066">
    <property type="entry name" value="Plug_dom_sf"/>
</dbReference>
<comment type="subcellular location">
    <subcellularLocation>
        <location evidence="1">Cell outer membrane</location>
        <topology evidence="1">Multi-pass membrane protein</topology>
    </subcellularLocation>
</comment>
<keyword evidence="1" id="KW-1134">Transmembrane beta strand</keyword>
<dbReference type="SUPFAM" id="SSF56935">
    <property type="entry name" value="Porins"/>
    <property type="match status" value="1"/>
</dbReference>
<dbReference type="InterPro" id="IPR023996">
    <property type="entry name" value="TonB-dep_OMP_SusC/RagA"/>
</dbReference>
<accession>A0ABR7CLL3</accession>
<name>A0ABR7CLL3_9BACT</name>
<organism evidence="4 5">
    <name type="scientific">Alistipes hominis</name>
    <dbReference type="NCBI Taxonomy" id="2763015"/>
    <lineage>
        <taxon>Bacteria</taxon>
        <taxon>Pseudomonadati</taxon>
        <taxon>Bacteroidota</taxon>
        <taxon>Bacteroidia</taxon>
        <taxon>Bacteroidales</taxon>
        <taxon>Rikenellaceae</taxon>
        <taxon>Alistipes</taxon>
    </lineage>
</organism>
<keyword evidence="1" id="KW-0813">Transport</keyword>
<keyword evidence="5" id="KW-1185">Reference proteome</keyword>
<keyword evidence="1" id="KW-0472">Membrane</keyword>
<evidence type="ECO:0000256" key="2">
    <source>
        <dbReference type="SAM" id="SignalP"/>
    </source>
</evidence>
<evidence type="ECO:0000313" key="5">
    <source>
        <dbReference type="Proteomes" id="UP000636891"/>
    </source>
</evidence>
<feature type="signal peptide" evidence="2">
    <location>
        <begin position="1"/>
        <end position="26"/>
    </location>
</feature>
<feature type="domain" description="TonB-dependent receptor plug" evidence="3">
    <location>
        <begin position="135"/>
        <end position="242"/>
    </location>
</feature>
<dbReference type="InterPro" id="IPR039426">
    <property type="entry name" value="TonB-dep_rcpt-like"/>
</dbReference>
<feature type="chain" id="PRO_5047248689" evidence="2">
    <location>
        <begin position="27"/>
        <end position="1080"/>
    </location>
</feature>
<dbReference type="Gene3D" id="2.60.40.1120">
    <property type="entry name" value="Carboxypeptidase-like, regulatory domain"/>
    <property type="match status" value="1"/>
</dbReference>
<evidence type="ECO:0000259" key="3">
    <source>
        <dbReference type="Pfam" id="PF07715"/>
    </source>
</evidence>
<dbReference type="InterPro" id="IPR023997">
    <property type="entry name" value="TonB-dep_OMP_SusC/RagA_CS"/>
</dbReference>
<dbReference type="Proteomes" id="UP000636891">
    <property type="component" value="Unassembled WGS sequence"/>
</dbReference>
<proteinExistence type="inferred from homology"/>
<protein>
    <submittedName>
        <fullName evidence="4">TonB-dependent receptor</fullName>
    </submittedName>
</protein>
<keyword evidence="2" id="KW-0732">Signal</keyword>
<dbReference type="SUPFAM" id="SSF49464">
    <property type="entry name" value="Carboxypeptidase regulatory domain-like"/>
    <property type="match status" value="1"/>
</dbReference>
<dbReference type="PROSITE" id="PS52016">
    <property type="entry name" value="TONB_DEPENDENT_REC_3"/>
    <property type="match status" value="1"/>
</dbReference>
<comment type="caution">
    <text evidence="4">The sequence shown here is derived from an EMBL/GenBank/DDBJ whole genome shotgun (WGS) entry which is preliminary data.</text>
</comment>
<dbReference type="Pfam" id="PF07715">
    <property type="entry name" value="Plug"/>
    <property type="match status" value="1"/>
</dbReference>